<organism evidence="9 10">
    <name type="scientific">Fusarium austroafricanum</name>
    <dbReference type="NCBI Taxonomy" id="2364996"/>
    <lineage>
        <taxon>Eukaryota</taxon>
        <taxon>Fungi</taxon>
        <taxon>Dikarya</taxon>
        <taxon>Ascomycota</taxon>
        <taxon>Pezizomycotina</taxon>
        <taxon>Sordariomycetes</taxon>
        <taxon>Hypocreomycetidae</taxon>
        <taxon>Hypocreales</taxon>
        <taxon>Nectriaceae</taxon>
        <taxon>Fusarium</taxon>
        <taxon>Fusarium concolor species complex</taxon>
    </lineage>
</organism>
<dbReference type="Gene3D" id="2.30.30.40">
    <property type="entry name" value="SH3 Domains"/>
    <property type="match status" value="1"/>
</dbReference>
<evidence type="ECO:0000256" key="2">
    <source>
        <dbReference type="ARBA" id="ARBA00022658"/>
    </source>
</evidence>
<dbReference type="InterPro" id="IPR000651">
    <property type="entry name" value="Ras-like_Gua-exchang_fac_N"/>
</dbReference>
<dbReference type="GO" id="GO:0005886">
    <property type="term" value="C:plasma membrane"/>
    <property type="evidence" value="ECO:0007669"/>
    <property type="project" value="TreeGrafter"/>
</dbReference>
<dbReference type="InterPro" id="IPR001895">
    <property type="entry name" value="RASGEF_cat_dom"/>
</dbReference>
<feature type="compositionally biased region" description="Polar residues" evidence="5">
    <location>
        <begin position="690"/>
        <end position="723"/>
    </location>
</feature>
<dbReference type="InterPro" id="IPR008937">
    <property type="entry name" value="Ras-like_GEF"/>
</dbReference>
<feature type="compositionally biased region" description="Polar residues" evidence="5">
    <location>
        <begin position="348"/>
        <end position="362"/>
    </location>
</feature>
<dbReference type="CDD" id="cd06224">
    <property type="entry name" value="REM"/>
    <property type="match status" value="1"/>
</dbReference>
<dbReference type="PROSITE" id="PS50009">
    <property type="entry name" value="RASGEF_CAT"/>
    <property type="match status" value="1"/>
</dbReference>
<evidence type="ECO:0000256" key="5">
    <source>
        <dbReference type="SAM" id="MobiDB-lite"/>
    </source>
</evidence>
<dbReference type="SMART" id="SM00147">
    <property type="entry name" value="RasGEF"/>
    <property type="match status" value="1"/>
</dbReference>
<dbReference type="EMBL" id="JAADJG010000735">
    <property type="protein sequence ID" value="KAF4438295.1"/>
    <property type="molecule type" value="Genomic_DNA"/>
</dbReference>
<evidence type="ECO:0000313" key="10">
    <source>
        <dbReference type="Proteomes" id="UP000605986"/>
    </source>
</evidence>
<dbReference type="Gene3D" id="1.10.840.10">
    <property type="entry name" value="Ras guanine-nucleotide exchange factors catalytic domain"/>
    <property type="match status" value="1"/>
</dbReference>
<protein>
    <recommendedName>
        <fullName evidence="11">SH3 domain-containing protein</fullName>
    </recommendedName>
</protein>
<feature type="domain" description="SH3" evidence="6">
    <location>
        <begin position="69"/>
        <end position="135"/>
    </location>
</feature>
<feature type="domain" description="Ras-GEF" evidence="7">
    <location>
        <begin position="924"/>
        <end position="1175"/>
    </location>
</feature>
<dbReference type="InterPro" id="IPR036964">
    <property type="entry name" value="RASGEF_cat_dom_sf"/>
</dbReference>
<feature type="compositionally biased region" description="Low complexity" evidence="5">
    <location>
        <begin position="610"/>
        <end position="619"/>
    </location>
</feature>
<dbReference type="Pfam" id="PF00617">
    <property type="entry name" value="RasGEF"/>
    <property type="match status" value="1"/>
</dbReference>
<dbReference type="OrthoDB" id="546434at2759"/>
<feature type="region of interest" description="Disordered" evidence="5">
    <location>
        <begin position="690"/>
        <end position="727"/>
    </location>
</feature>
<evidence type="ECO:0000256" key="1">
    <source>
        <dbReference type="ARBA" id="ARBA00022443"/>
    </source>
</evidence>
<comment type="caution">
    <text evidence="9">The sequence shown here is derived from an EMBL/GenBank/DDBJ whole genome shotgun (WGS) entry which is preliminary data.</text>
</comment>
<accession>A0A8H4JSN3</accession>
<evidence type="ECO:0000313" key="9">
    <source>
        <dbReference type="EMBL" id="KAF4438295.1"/>
    </source>
</evidence>
<dbReference type="SUPFAM" id="SSF50044">
    <property type="entry name" value="SH3-domain"/>
    <property type="match status" value="1"/>
</dbReference>
<feature type="region of interest" description="Disordered" evidence="5">
    <location>
        <begin position="549"/>
        <end position="619"/>
    </location>
</feature>
<dbReference type="SMART" id="SM00229">
    <property type="entry name" value="RasGEFN"/>
    <property type="match status" value="1"/>
</dbReference>
<evidence type="ECO:0000256" key="4">
    <source>
        <dbReference type="PROSITE-ProRule" id="PRU00192"/>
    </source>
</evidence>
<dbReference type="GO" id="GO:0005085">
    <property type="term" value="F:guanyl-nucleotide exchange factor activity"/>
    <property type="evidence" value="ECO:0007669"/>
    <property type="project" value="UniProtKB-KW"/>
</dbReference>
<dbReference type="Gene3D" id="1.20.870.10">
    <property type="entry name" value="Son of sevenless (SoS) protein Chain: S domain 1"/>
    <property type="match status" value="1"/>
</dbReference>
<dbReference type="SMART" id="SM00326">
    <property type="entry name" value="SH3"/>
    <property type="match status" value="1"/>
</dbReference>
<keyword evidence="2 3" id="KW-0344">Guanine-nucleotide releasing factor</keyword>
<evidence type="ECO:0000259" key="7">
    <source>
        <dbReference type="PROSITE" id="PS50009"/>
    </source>
</evidence>
<dbReference type="AlphaFoldDB" id="A0A8H4JSN3"/>
<evidence type="ECO:0000256" key="3">
    <source>
        <dbReference type="PROSITE-ProRule" id="PRU00168"/>
    </source>
</evidence>
<evidence type="ECO:0000259" key="8">
    <source>
        <dbReference type="PROSITE" id="PS50212"/>
    </source>
</evidence>
<dbReference type="InterPro" id="IPR023578">
    <property type="entry name" value="Ras_GEF_dom_sf"/>
</dbReference>
<dbReference type="PROSITE" id="PS50002">
    <property type="entry name" value="SH3"/>
    <property type="match status" value="1"/>
</dbReference>
<dbReference type="CDD" id="cd00155">
    <property type="entry name" value="RasGEF"/>
    <property type="match status" value="1"/>
</dbReference>
<name>A0A8H4JSN3_9HYPO</name>
<dbReference type="Proteomes" id="UP000605986">
    <property type="component" value="Unassembled WGS sequence"/>
</dbReference>
<keyword evidence="1 4" id="KW-0728">SH3 domain</keyword>
<gene>
    <name evidence="9" type="ORF">F53441_12838</name>
</gene>
<dbReference type="Pfam" id="PF00618">
    <property type="entry name" value="RasGEF_N"/>
    <property type="match status" value="1"/>
</dbReference>
<proteinExistence type="predicted"/>
<evidence type="ECO:0000259" key="6">
    <source>
        <dbReference type="PROSITE" id="PS50002"/>
    </source>
</evidence>
<dbReference type="PANTHER" id="PTHR23113">
    <property type="entry name" value="GUANINE NUCLEOTIDE EXCHANGE FACTOR"/>
    <property type="match status" value="1"/>
</dbReference>
<feature type="compositionally biased region" description="Polar residues" evidence="5">
    <location>
        <begin position="594"/>
        <end position="609"/>
    </location>
</feature>
<sequence length="1218" mass="133570">MFSDQPMRASLQVAPLTIAKSRIEASGDASLTSENDNTIYSQSQMTPPATPNGSQEDLTPSPQYIPPQVFHNFLRAFYPFNPSYVMTDSSVTLPLNEGDVILVHSIHTNGWADGTLLVSGARGWLPTNYCEAYEPDDMCNLLKALLNFWDLLRSTSVNDKEIFGNQEFMKGIIAGVRFLLERTNCLNRESIFIQRSDALRKCRKSLLSELSSLVKTAKRLQETQRLEITPIDDVNDIIDEMILKAFRIVTKGVRFMDVLEEDRRARAPSAVTVMDTVLEESYVPPTPPADQASFDEQSAHNTNNNSNNNNNDTESQAAASVAASESSETTQTSTSIFNKRLSSLSSRTGPSSHRLSQGSLAQAQAHRLSATISHRVSLAGPSSVSRAHHLVTERLNRSHDTFLSHLGSFIGRLHLQSQSRPELASAIRQSALSGGELLAVIDGVYDHINSSSEALARARSTMFARIQDLVFSARDTLISAASEDADLIMPHDNTMLLASATGCVRAAGDCVAKAKSAIERIGDFEFELETSSLGIDLSILDIDVEERARTPSAVSEPNDNVSVAGSNRTSNSSHGHARRLTVVAIDKPLPEVPQVNTPTDEQTIHPSPGSSRRSSVADLSSVASSITSLRPSLPPLPKLSTTILDSEDFSPVDNHDNDFNSSSRFDSMVASSAGSSATYLSRDSEVSVVSQSSTRATTPEQTQAPQKQPSMSNLSNAGSNSQMEEVDVESRLMEKTFAHELMFNKEGQVTGGSLPALVERLTTHESTPDAMFVSTFYLTFRLFCTPVRLAEALIERYDYVNDSPHVAGPVRLRVYNAFKGWLESHWRDETDREALDLIMPFAEHKLSSSLPSAGRRLLELAQRVSGEGSLVPRLVSSMGKTSTSIAQYVPAEAPLPIPAITKGQLSLLAAFKMGAAQPSILDFDPLELARQLTIKQMNIFSSILPEELLASQWMKNGGVAAPNVKAMSSLSTDLSNLVAETILQQQEVKKRAQVIKQWIKIAHQLLELHNYDGLMAIICSLNSSTISRLRKTWDAISTKRKDMLQTLQDLVEPSQNNKVLRTRLHDHVPPCLPFLGMYLTDLTFVDIGNPATKQMCIGPESEEDGAGGITVVNFDKHTRTAKIIGELQRFQIPYRLTEVPDMQDWMTSQINHLRDGEEGNVQVTYYRKSLLLEPRETASRPAVESSAASIVGVGGSRADLFSWISRDRGTSTPTPAQI</sequence>
<dbReference type="InterPro" id="IPR036028">
    <property type="entry name" value="SH3-like_dom_sf"/>
</dbReference>
<reference evidence="9" key="1">
    <citation type="submission" date="2020-01" db="EMBL/GenBank/DDBJ databases">
        <title>Identification and distribution of gene clusters putatively required for synthesis of sphingolipid metabolism inhibitors in phylogenetically diverse species of the filamentous fungus Fusarium.</title>
        <authorList>
            <person name="Kim H.-S."/>
            <person name="Busman M."/>
            <person name="Brown D.W."/>
            <person name="Divon H."/>
            <person name="Uhlig S."/>
            <person name="Proctor R.H."/>
        </authorList>
    </citation>
    <scope>NUCLEOTIDE SEQUENCE</scope>
    <source>
        <strain evidence="9">NRRL 53441</strain>
    </source>
</reference>
<keyword evidence="10" id="KW-1185">Reference proteome</keyword>
<dbReference type="GO" id="GO:0007265">
    <property type="term" value="P:Ras protein signal transduction"/>
    <property type="evidence" value="ECO:0007669"/>
    <property type="project" value="TreeGrafter"/>
</dbReference>
<dbReference type="InterPro" id="IPR001452">
    <property type="entry name" value="SH3_domain"/>
</dbReference>
<feature type="compositionally biased region" description="Polar residues" evidence="5">
    <location>
        <begin position="552"/>
        <end position="574"/>
    </location>
</feature>
<feature type="domain" description="N-terminal Ras-GEF" evidence="8">
    <location>
        <begin position="745"/>
        <end position="865"/>
    </location>
</feature>
<dbReference type="PROSITE" id="PS50212">
    <property type="entry name" value="RASGEF_NTER"/>
    <property type="match status" value="1"/>
</dbReference>
<dbReference type="SUPFAM" id="SSF48366">
    <property type="entry name" value="Ras GEF"/>
    <property type="match status" value="1"/>
</dbReference>
<evidence type="ECO:0008006" key="11">
    <source>
        <dbReference type="Google" id="ProtNLM"/>
    </source>
</evidence>
<dbReference type="PANTHER" id="PTHR23113:SF354">
    <property type="entry name" value="BUD SITE SELECTION PROTEIN 5"/>
    <property type="match status" value="1"/>
</dbReference>
<feature type="compositionally biased region" description="Low complexity" evidence="5">
    <location>
        <begin position="301"/>
        <end position="347"/>
    </location>
</feature>
<feature type="region of interest" description="Disordered" evidence="5">
    <location>
        <begin position="39"/>
        <end position="61"/>
    </location>
</feature>
<feature type="region of interest" description="Disordered" evidence="5">
    <location>
        <begin position="281"/>
        <end position="362"/>
    </location>
</feature>